<proteinExistence type="predicted"/>
<dbReference type="PANTHER" id="PTHR43384">
    <property type="entry name" value="SEPTUM SITE-DETERMINING PROTEIN MIND HOMOLOG, CHLOROPLASTIC-RELATED"/>
    <property type="match status" value="1"/>
</dbReference>
<dbReference type="EMBL" id="JBHEZZ010000015">
    <property type="protein sequence ID" value="MFC1404583.1"/>
    <property type="molecule type" value="Genomic_DNA"/>
</dbReference>
<dbReference type="InterPro" id="IPR027417">
    <property type="entry name" value="P-loop_NTPase"/>
</dbReference>
<evidence type="ECO:0000313" key="3">
    <source>
        <dbReference type="EMBL" id="MFC1404583.1"/>
    </source>
</evidence>
<dbReference type="NCBIfam" id="TIGR03815">
    <property type="entry name" value="CpaE_hom_Actino"/>
    <property type="match status" value="1"/>
</dbReference>
<evidence type="ECO:0000259" key="2">
    <source>
        <dbReference type="Pfam" id="PF26563"/>
    </source>
</evidence>
<dbReference type="Proteomes" id="UP001592528">
    <property type="component" value="Unassembled WGS sequence"/>
</dbReference>
<feature type="region of interest" description="Disordered" evidence="1">
    <location>
        <begin position="1"/>
        <end position="25"/>
    </location>
</feature>
<dbReference type="InterPro" id="IPR059050">
    <property type="entry name" value="Rv3660c_N"/>
</dbReference>
<dbReference type="PANTHER" id="PTHR43384:SF11">
    <property type="entry name" value="SEPTUM SITE DETERMINING PROTEIN"/>
    <property type="match status" value="1"/>
</dbReference>
<dbReference type="InterPro" id="IPR022521">
    <property type="entry name" value="Rv3660c"/>
</dbReference>
<dbReference type="SUPFAM" id="SSF52540">
    <property type="entry name" value="P-loop containing nucleoside triphosphate hydrolases"/>
    <property type="match status" value="1"/>
</dbReference>
<evidence type="ECO:0000313" key="4">
    <source>
        <dbReference type="Proteomes" id="UP001592528"/>
    </source>
</evidence>
<keyword evidence="4" id="KW-1185">Reference proteome</keyword>
<reference evidence="3 4" key="1">
    <citation type="submission" date="2024-09" db="EMBL/GenBank/DDBJ databases">
        <authorList>
            <person name="Lee S.D."/>
        </authorList>
    </citation>
    <scope>NUCLEOTIDE SEQUENCE [LARGE SCALE GENOMIC DNA]</scope>
    <source>
        <strain evidence="3 4">N1-5</strain>
    </source>
</reference>
<accession>A0ABV6USY7</accession>
<comment type="caution">
    <text evidence="3">The sequence shown here is derived from an EMBL/GenBank/DDBJ whole genome shotgun (WGS) entry which is preliminary data.</text>
</comment>
<protein>
    <submittedName>
        <fullName evidence="3">Septum site-determining protein Ssd</fullName>
    </submittedName>
</protein>
<evidence type="ECO:0000256" key="1">
    <source>
        <dbReference type="SAM" id="MobiDB-lite"/>
    </source>
</evidence>
<name>A0ABV6USY7_9ACTN</name>
<gene>
    <name evidence="3" type="primary">ssd</name>
    <name evidence="3" type="ORF">ACEZDJ_25125</name>
</gene>
<dbReference type="Pfam" id="PF26563">
    <property type="entry name" value="Rv3660c_N"/>
    <property type="match status" value="1"/>
</dbReference>
<sequence>MAGTSSAEPPTGETGPASRTEGLAPGPLLVTENERLIEQLLRICAAAGAEPQLVCGAPPPRQLWESAPLVVVGDDVADRMAGLSRRSDVLLVGDDLDDVDVWRRAVVIGARQVVFLPDAESWLLDRIADAAEGVGVQALTVAVLGGRGGAGASTLACALAVTAAREGMRAVLIDGDPLGGGLDVLLGGEAAVGLRWPDLAGSRGRVNAVELERSLPRLHALSALSWDRGDALTIPPEAMRTVLGAARRRGGVVVLDLPRRIDDSAGEALDQTDLGLLVIPAELRAMAASGRVAAAARMRLSDLRAVVRGPAPSGMDGAEIARGLRLPLAGELAAEPGLVADLERGRPPGLRARGPLGRFCSAFLTEALAGSGSAA</sequence>
<feature type="domain" description="Rv3660c-like CheY-like N-terminal" evidence="2">
    <location>
        <begin position="30"/>
        <end position="133"/>
    </location>
</feature>
<organism evidence="3 4">
    <name type="scientific">Streptacidiphilus cavernicola</name>
    <dbReference type="NCBI Taxonomy" id="3342716"/>
    <lineage>
        <taxon>Bacteria</taxon>
        <taxon>Bacillati</taxon>
        <taxon>Actinomycetota</taxon>
        <taxon>Actinomycetes</taxon>
        <taxon>Kitasatosporales</taxon>
        <taxon>Streptomycetaceae</taxon>
        <taxon>Streptacidiphilus</taxon>
    </lineage>
</organism>
<dbReference type="RefSeq" id="WP_030253919.1">
    <property type="nucleotide sequence ID" value="NZ_JBHEZZ010000015.1"/>
</dbReference>
<dbReference type="InterPro" id="IPR050625">
    <property type="entry name" value="ParA/MinD_ATPase"/>
</dbReference>
<dbReference type="Gene3D" id="3.40.50.300">
    <property type="entry name" value="P-loop containing nucleotide triphosphate hydrolases"/>
    <property type="match status" value="1"/>
</dbReference>